<sequence length="569" mass="61964">MTTHSSRRHSAVEGSHPMQSISPLTPRPNASHPHGIKSAFKELFSKQKKKEKADVPAAVVVVGYSKKKAPVLPVPIATVTDSVASPDVPVSRLPKDYKPVAEGGKKFYFDEAELEGGGPTEALPPSVLAAAPLSKSYQRKLHLKYTHSSLFTTGTGTIRKYTEPDLDRFSFTEPSLQRKFSSTTGVTDSTDDVTDPTDEVTAVSTDTTSEKASKSQEKYPDTVTEDEVELIEQFEAVHGPDSADTDSYYTIHRLSMLPVVEPNSQQVAVLKTTVGVEMTHQLSLGSGHVNLLGTYSDIIEEISDLVPEQDLVPVPQLRPLKAITNSGVGKGLRQSINNLQDLLNQMASETRPTDSTISPENILADSRPEQVVVEEYFVEHWVPADDVSPESSGNGRTSTPTTSKNYETFEVSTPLSSISSLIVEGDVSNSVEVASHKIETESLSADIICGHDSDSSDEDEDYGEKRGKFVVSKVTRVLTLSGDNMVTNVGLKVEPMGKLDQPSAATLQLTLKREQEILDLKRVDAEKREAEISEIKSSQALLKPEDGGGKKAIKRRSGLTHFLNFLIHN</sequence>
<proteinExistence type="predicted"/>
<feature type="region of interest" description="Disordered" evidence="1">
    <location>
        <begin position="384"/>
        <end position="404"/>
    </location>
</feature>
<feature type="compositionally biased region" description="Acidic residues" evidence="1">
    <location>
        <begin position="189"/>
        <end position="198"/>
    </location>
</feature>
<dbReference type="EMBL" id="JADGJH010000843">
    <property type="protein sequence ID" value="KAJ3121968.1"/>
    <property type="molecule type" value="Genomic_DNA"/>
</dbReference>
<comment type="caution">
    <text evidence="2">The sequence shown here is derived from an EMBL/GenBank/DDBJ whole genome shotgun (WGS) entry which is preliminary data.</text>
</comment>
<evidence type="ECO:0000256" key="1">
    <source>
        <dbReference type="SAM" id="MobiDB-lite"/>
    </source>
</evidence>
<organism evidence="2 3">
    <name type="scientific">Physocladia obscura</name>
    <dbReference type="NCBI Taxonomy" id="109957"/>
    <lineage>
        <taxon>Eukaryota</taxon>
        <taxon>Fungi</taxon>
        <taxon>Fungi incertae sedis</taxon>
        <taxon>Chytridiomycota</taxon>
        <taxon>Chytridiomycota incertae sedis</taxon>
        <taxon>Chytridiomycetes</taxon>
        <taxon>Chytridiales</taxon>
        <taxon>Chytriomycetaceae</taxon>
        <taxon>Physocladia</taxon>
    </lineage>
</organism>
<evidence type="ECO:0000313" key="2">
    <source>
        <dbReference type="EMBL" id="KAJ3121968.1"/>
    </source>
</evidence>
<name>A0AAD5T081_9FUNG</name>
<feature type="compositionally biased region" description="Polar residues" evidence="1">
    <location>
        <begin position="389"/>
        <end position="404"/>
    </location>
</feature>
<gene>
    <name evidence="2" type="ORF">HK100_012175</name>
</gene>
<protein>
    <submittedName>
        <fullName evidence="2">Uncharacterized protein</fullName>
    </submittedName>
</protein>
<reference evidence="2" key="1">
    <citation type="submission" date="2020-05" db="EMBL/GenBank/DDBJ databases">
        <title>Phylogenomic resolution of chytrid fungi.</title>
        <authorList>
            <person name="Stajich J.E."/>
            <person name="Amses K."/>
            <person name="Simmons R."/>
            <person name="Seto K."/>
            <person name="Myers J."/>
            <person name="Bonds A."/>
            <person name="Quandt C.A."/>
            <person name="Barry K."/>
            <person name="Liu P."/>
            <person name="Grigoriev I."/>
            <person name="Longcore J.E."/>
            <person name="James T.Y."/>
        </authorList>
    </citation>
    <scope>NUCLEOTIDE SEQUENCE</scope>
    <source>
        <strain evidence="2">JEL0513</strain>
    </source>
</reference>
<dbReference type="Proteomes" id="UP001211907">
    <property type="component" value="Unassembled WGS sequence"/>
</dbReference>
<feature type="compositionally biased region" description="Basic and acidic residues" evidence="1">
    <location>
        <begin position="208"/>
        <end position="220"/>
    </location>
</feature>
<keyword evidence="3" id="KW-1185">Reference proteome</keyword>
<accession>A0AAD5T081</accession>
<feature type="region of interest" description="Disordered" evidence="1">
    <location>
        <begin position="180"/>
        <end position="221"/>
    </location>
</feature>
<dbReference type="AlphaFoldDB" id="A0AAD5T081"/>
<evidence type="ECO:0000313" key="3">
    <source>
        <dbReference type="Proteomes" id="UP001211907"/>
    </source>
</evidence>
<feature type="region of interest" description="Disordered" evidence="1">
    <location>
        <begin position="1"/>
        <end position="38"/>
    </location>
</feature>